<dbReference type="Proteomes" id="UP001283361">
    <property type="component" value="Unassembled WGS sequence"/>
</dbReference>
<reference evidence="1" key="1">
    <citation type="journal article" date="2023" name="G3 (Bethesda)">
        <title>A reference genome for the long-term kleptoplast-retaining sea slug Elysia crispata morphotype clarki.</title>
        <authorList>
            <person name="Eastman K.E."/>
            <person name="Pendleton A.L."/>
            <person name="Shaikh M.A."/>
            <person name="Suttiyut T."/>
            <person name="Ogas R."/>
            <person name="Tomko P."/>
            <person name="Gavelis G."/>
            <person name="Widhalm J.R."/>
            <person name="Wisecaver J.H."/>
        </authorList>
    </citation>
    <scope>NUCLEOTIDE SEQUENCE</scope>
    <source>
        <strain evidence="1">ECLA1</strain>
    </source>
</reference>
<comment type="caution">
    <text evidence="1">The sequence shown here is derived from an EMBL/GenBank/DDBJ whole genome shotgun (WGS) entry which is preliminary data.</text>
</comment>
<accession>A0AAE1DLR9</accession>
<evidence type="ECO:0000313" key="1">
    <source>
        <dbReference type="EMBL" id="KAK3775259.1"/>
    </source>
</evidence>
<gene>
    <name evidence="1" type="ORF">RRG08_044935</name>
</gene>
<dbReference type="AlphaFoldDB" id="A0AAE1DLR9"/>
<evidence type="ECO:0000313" key="2">
    <source>
        <dbReference type="Proteomes" id="UP001283361"/>
    </source>
</evidence>
<keyword evidence="2" id="KW-1185">Reference proteome</keyword>
<dbReference type="EMBL" id="JAWDGP010003346">
    <property type="protein sequence ID" value="KAK3775259.1"/>
    <property type="molecule type" value="Genomic_DNA"/>
</dbReference>
<sequence length="94" mass="10439">MCSAQHSTHSATDSLRRLKIGMWQASTQSLTPCGVSRLECGRVSTILHTRMCSAQHSIHSATDSLRRLKIGMWQGEHHTTHPDVLCTAQHPLSH</sequence>
<name>A0AAE1DLR9_9GAST</name>
<organism evidence="1 2">
    <name type="scientific">Elysia crispata</name>
    <name type="common">lettuce slug</name>
    <dbReference type="NCBI Taxonomy" id="231223"/>
    <lineage>
        <taxon>Eukaryota</taxon>
        <taxon>Metazoa</taxon>
        <taxon>Spiralia</taxon>
        <taxon>Lophotrochozoa</taxon>
        <taxon>Mollusca</taxon>
        <taxon>Gastropoda</taxon>
        <taxon>Heterobranchia</taxon>
        <taxon>Euthyneura</taxon>
        <taxon>Panpulmonata</taxon>
        <taxon>Sacoglossa</taxon>
        <taxon>Placobranchoidea</taxon>
        <taxon>Plakobranchidae</taxon>
        <taxon>Elysia</taxon>
    </lineage>
</organism>
<protein>
    <submittedName>
        <fullName evidence="1">Uncharacterized protein</fullName>
    </submittedName>
</protein>
<proteinExistence type="predicted"/>